<dbReference type="GO" id="GO:0003676">
    <property type="term" value="F:nucleic acid binding"/>
    <property type="evidence" value="ECO:0007669"/>
    <property type="project" value="InterPro"/>
</dbReference>
<dbReference type="GO" id="GO:0015074">
    <property type="term" value="P:DNA integration"/>
    <property type="evidence" value="ECO:0007669"/>
    <property type="project" value="InterPro"/>
</dbReference>
<dbReference type="Pfam" id="PF22483">
    <property type="entry name" value="Mu-transpos_C_2"/>
    <property type="match status" value="1"/>
</dbReference>
<evidence type="ECO:0000313" key="3">
    <source>
        <dbReference type="EMBL" id="ADB48129.1"/>
    </source>
</evidence>
<dbReference type="OrthoDB" id="3193769at2"/>
<dbReference type="HOGENOM" id="CLU_020626_2_0_9"/>
<dbReference type="CDD" id="cd00093">
    <property type="entry name" value="HTH_XRE"/>
    <property type="match status" value="1"/>
</dbReference>
<dbReference type="SUPFAM" id="SSF46689">
    <property type="entry name" value="Homeodomain-like"/>
    <property type="match status" value="1"/>
</dbReference>
<dbReference type="eggNOG" id="COG4584">
    <property type="taxonomic scope" value="Bacteria"/>
</dbReference>
<gene>
    <name evidence="3" type="ordered locus">Acfer_1775</name>
</gene>
<dbReference type="GeneID" id="78335467"/>
<dbReference type="NCBIfam" id="NF033546">
    <property type="entry name" value="transpos_IS21"/>
    <property type="match status" value="1"/>
</dbReference>
<organism evidence="3 4">
    <name type="scientific">Acidaminococcus fermentans (strain ATCC 25085 / DSM 20731 / CCUG 9996 / CIP 106432 / VR4)</name>
    <dbReference type="NCBI Taxonomy" id="591001"/>
    <lineage>
        <taxon>Bacteria</taxon>
        <taxon>Bacillati</taxon>
        <taxon>Bacillota</taxon>
        <taxon>Negativicutes</taxon>
        <taxon>Acidaminococcales</taxon>
        <taxon>Acidaminococcaceae</taxon>
        <taxon>Acidaminococcus</taxon>
    </lineage>
</organism>
<dbReference type="InterPro" id="IPR009057">
    <property type="entry name" value="Homeodomain-like_sf"/>
</dbReference>
<dbReference type="InterPro" id="IPR001584">
    <property type="entry name" value="Integrase_cat-core"/>
</dbReference>
<proteinExistence type="inferred from homology"/>
<dbReference type="STRING" id="591001.Acfer_1775"/>
<dbReference type="Proteomes" id="UP000001902">
    <property type="component" value="Chromosome"/>
</dbReference>
<dbReference type="PANTHER" id="PTHR35004:SF7">
    <property type="entry name" value="INTEGRASE PROTEIN"/>
    <property type="match status" value="1"/>
</dbReference>
<dbReference type="InterPro" id="IPR054353">
    <property type="entry name" value="IstA-like_C"/>
</dbReference>
<dbReference type="PANTHER" id="PTHR35004">
    <property type="entry name" value="TRANSPOSASE RV3428C-RELATED"/>
    <property type="match status" value="1"/>
</dbReference>
<accession>D2RM27</accession>
<evidence type="ECO:0000259" key="2">
    <source>
        <dbReference type="PROSITE" id="PS50994"/>
    </source>
</evidence>
<dbReference type="InterPro" id="IPR012337">
    <property type="entry name" value="RNaseH-like_sf"/>
</dbReference>
<dbReference type="RefSeq" id="WP_012939113.1">
    <property type="nucleotide sequence ID" value="NC_013740.1"/>
</dbReference>
<dbReference type="Gene3D" id="3.30.420.10">
    <property type="entry name" value="Ribonuclease H-like superfamily/Ribonuclease H"/>
    <property type="match status" value="1"/>
</dbReference>
<dbReference type="PROSITE" id="PS50994">
    <property type="entry name" value="INTEGRASE"/>
    <property type="match status" value="1"/>
</dbReference>
<comment type="similarity">
    <text evidence="1">Belongs to the transposase IS21/IS408/IS1162 family.</text>
</comment>
<dbReference type="InterPro" id="IPR036397">
    <property type="entry name" value="RNaseH_sf"/>
</dbReference>
<evidence type="ECO:0000313" key="4">
    <source>
        <dbReference type="Proteomes" id="UP000001902"/>
    </source>
</evidence>
<evidence type="ECO:0000256" key="1">
    <source>
        <dbReference type="ARBA" id="ARBA00009277"/>
    </source>
</evidence>
<dbReference type="Gene3D" id="1.10.10.60">
    <property type="entry name" value="Homeodomain-like"/>
    <property type="match status" value="1"/>
</dbReference>
<dbReference type="InterPro" id="IPR001387">
    <property type="entry name" value="Cro/C1-type_HTH"/>
</dbReference>
<dbReference type="KEGG" id="afn:Acfer_1775"/>
<feature type="domain" description="Integrase catalytic" evidence="2">
    <location>
        <begin position="120"/>
        <end position="293"/>
    </location>
</feature>
<sequence>MKDYGQIRQMYIRDGKSIRQIAREMHISRNTVAKYCKGNALPGIRCEYHRTSAVITEEVTRFIQSCLDEDAKEPNKKQHHTAKRIYDRLVEGTGFTGGASTVRRCVHLLRGNLQEAFVPLAHLPGDAMQIDWGEAVVYLKGVRTKVNFFCARLCYSCAPFVVCFRRKNTEALLEALRKALEFFGGVPAKVIFDNDRVAVKEKGGKEAIAQEKYEAFAAHYCFHTVFCNVRSGNEKGLVENLVGWVRRNVFVPVPRVDALDELNRLLLDKCKVYANTHKIPGRENPVKDLLLEDQKRLCPLPGSPFDASRAAVCRVTPFSVVRFVANDYSVPVKYVGQEVTVRAYAEQIRIFAKGELIAEHARNYGQNQQILKLAHYLPLLEYKPRSILEAKPVRQNLSAALLQFLETNAFSSEQLVEILRLCAADGENAFWEHKEQFMVSDRKAHILTDPVKVQQTDLSMYDQLLQEGGTMCRTQV</sequence>
<reference evidence="3 4" key="1">
    <citation type="journal article" date="2010" name="Stand. Genomic Sci.">
        <title>Complete genome sequence of Acidaminococcus fermentans type strain (VR4).</title>
        <authorList>
            <person name="Chang Y.J."/>
            <person name="Pukall R."/>
            <person name="Saunders E."/>
            <person name="Lapidus A."/>
            <person name="Copeland A."/>
            <person name="Nolan M."/>
            <person name="Glavina Del Rio T."/>
            <person name="Lucas S."/>
            <person name="Chen F."/>
            <person name="Tice H."/>
            <person name="Cheng J.F."/>
            <person name="Han C."/>
            <person name="Detter J.C."/>
            <person name="Bruce D."/>
            <person name="Goodwin L."/>
            <person name="Pitluck S."/>
            <person name="Mikhailova N."/>
            <person name="Liolios K."/>
            <person name="Pati A."/>
            <person name="Ivanova N."/>
            <person name="Mavromatis K."/>
            <person name="Chen A."/>
            <person name="Palaniappan K."/>
            <person name="Land M."/>
            <person name="Hauser L."/>
            <person name="Jeffries C.D."/>
            <person name="Brettin T."/>
            <person name="Rohde M."/>
            <person name="Goker M."/>
            <person name="Bristow J."/>
            <person name="Eisen J.A."/>
            <person name="Markowitz V."/>
            <person name="Hugenholtz P."/>
            <person name="Kyrpides N.C."/>
            <person name="Klenk H.P."/>
        </authorList>
    </citation>
    <scope>NUCLEOTIDE SEQUENCE [LARGE SCALE GENOMIC DNA]</scope>
    <source>
        <strain evidence="4">ATCC 25085 / DSM 20731 / CCUG 9996 / CIP 106432 / VR4</strain>
    </source>
</reference>
<dbReference type="SUPFAM" id="SSF53098">
    <property type="entry name" value="Ribonuclease H-like"/>
    <property type="match status" value="1"/>
</dbReference>
<dbReference type="EMBL" id="CP001859">
    <property type="protein sequence ID" value="ADB48129.1"/>
    <property type="molecule type" value="Genomic_DNA"/>
</dbReference>
<dbReference type="AlphaFoldDB" id="D2RM27"/>
<protein>
    <submittedName>
        <fullName evidence="3">Integrase catalytic region</fullName>
    </submittedName>
</protein>
<keyword evidence="4" id="KW-1185">Reference proteome</keyword>
<name>D2RM27_ACIFV</name>